<evidence type="ECO:0000313" key="11">
    <source>
        <dbReference type="Proteomes" id="UP001649230"/>
    </source>
</evidence>
<evidence type="ECO:0000256" key="6">
    <source>
        <dbReference type="ARBA" id="ARBA00022888"/>
    </source>
</evidence>
<name>A0ABY3SJ63_9BACL</name>
<comment type="pathway">
    <text evidence="1">Amino-acid biosynthesis; L-asparagine biosynthesis; L-asparagine from L-aspartate (L-Gln route): step 1/1.</text>
</comment>
<evidence type="ECO:0000256" key="3">
    <source>
        <dbReference type="ARBA" id="ARBA00012737"/>
    </source>
</evidence>
<organism evidence="10 11">
    <name type="scientific">Paenibacillus hexagrammi</name>
    <dbReference type="NCBI Taxonomy" id="2908839"/>
    <lineage>
        <taxon>Bacteria</taxon>
        <taxon>Bacillati</taxon>
        <taxon>Bacillota</taxon>
        <taxon>Bacilli</taxon>
        <taxon>Bacillales</taxon>
        <taxon>Paenibacillaceae</taxon>
        <taxon>Paenibacillus</taxon>
    </lineage>
</organism>
<sequence length="457" mass="51978">MSAIAGIFSYNKEAISSDSLDKMMQHLQKYPADSAGLWQGQGSYVSLLCHAQWVTPESVGESMPVYDSDHKIAITADVIIDNREELFERLHIGQAYRKRMTDAELLIRAYVKWGQDSPQYILGDYAYVLWDENKGLLFGARDLLGNRTLYYMEHQGRFACCTVVQPLLDLPGYKTELNESWLAEFLAIPIILDTVDAKATVYKDIYLLPPAHTFTVSQGTLRVRQFGSLQPCGSPLKLKSNMEYEEAFREVFQQAVSSKLRTFRQVGASLSGGLDSGAVVSFASEPLRQAGKQLLAFSYIPPSDFVDWTSRRMMANETPYIQAIANHVGNIKTNYLDFPERSSFDDVDDILDLMEAPYKFIENSFWIKGILEHAQKSDVGVLLNGSRGNYTISWGPAYDYYGQLLRKFKWNRLHNELKYYSRQHQVRRSRSLPIIAKLAFPFLSRFLSLLANRISPG</sequence>
<dbReference type="InterPro" id="IPR001962">
    <property type="entry name" value="Asn_synthase"/>
</dbReference>
<evidence type="ECO:0000256" key="8">
    <source>
        <dbReference type="ARBA" id="ARBA00048741"/>
    </source>
</evidence>
<keyword evidence="6" id="KW-0028">Amino-acid biosynthesis</keyword>
<dbReference type="EMBL" id="CP090978">
    <property type="protein sequence ID" value="UJF33932.1"/>
    <property type="molecule type" value="Genomic_DNA"/>
</dbReference>
<keyword evidence="4" id="KW-0547">Nucleotide-binding</keyword>
<evidence type="ECO:0000256" key="1">
    <source>
        <dbReference type="ARBA" id="ARBA00005187"/>
    </source>
</evidence>
<protein>
    <recommendedName>
        <fullName evidence="3">asparagine synthase (glutamine-hydrolyzing)</fullName>
        <ecNumber evidence="3">6.3.5.4</ecNumber>
    </recommendedName>
</protein>
<dbReference type="InterPro" id="IPR006426">
    <property type="entry name" value="Asn_synth_AEB"/>
</dbReference>
<dbReference type="InterPro" id="IPR051786">
    <property type="entry name" value="ASN_synthetase/amidase"/>
</dbReference>
<dbReference type="InterPro" id="IPR029055">
    <property type="entry name" value="Ntn_hydrolases_N"/>
</dbReference>
<dbReference type="SUPFAM" id="SSF52402">
    <property type="entry name" value="Adenine nucleotide alpha hydrolases-like"/>
    <property type="match status" value="1"/>
</dbReference>
<comment type="similarity">
    <text evidence="2">Belongs to the asparagine synthetase family.</text>
</comment>
<dbReference type="InterPro" id="IPR017932">
    <property type="entry name" value="GATase_2_dom"/>
</dbReference>
<reference evidence="10 11" key="1">
    <citation type="journal article" date="2024" name="Int. J. Syst. Evol. Microbiol.">
        <title>Paenibacillus hexagrammi sp. nov., a novel bacterium isolated from the gut content of Hexagrammos agrammus.</title>
        <authorList>
            <person name="Jung H.K."/>
            <person name="Kim D.G."/>
            <person name="Zin H."/>
            <person name="Park J."/>
            <person name="Jung H."/>
            <person name="Kim Y.O."/>
            <person name="Kong H.J."/>
            <person name="Kim J.W."/>
            <person name="Kim Y.S."/>
        </authorList>
    </citation>
    <scope>NUCLEOTIDE SEQUENCE [LARGE SCALE GENOMIC DNA]</scope>
    <source>
        <strain evidence="10 11">YPD9-1</strain>
    </source>
</reference>
<dbReference type="Gene3D" id="3.40.50.620">
    <property type="entry name" value="HUPs"/>
    <property type="match status" value="1"/>
</dbReference>
<evidence type="ECO:0000256" key="5">
    <source>
        <dbReference type="ARBA" id="ARBA00022840"/>
    </source>
</evidence>
<accession>A0ABY3SJ63</accession>
<evidence type="ECO:0000256" key="4">
    <source>
        <dbReference type="ARBA" id="ARBA00022741"/>
    </source>
</evidence>
<dbReference type="PANTHER" id="PTHR43284:SF1">
    <property type="entry name" value="ASPARAGINE SYNTHETASE"/>
    <property type="match status" value="1"/>
</dbReference>
<evidence type="ECO:0000313" key="10">
    <source>
        <dbReference type="EMBL" id="UJF33932.1"/>
    </source>
</evidence>
<dbReference type="Proteomes" id="UP001649230">
    <property type="component" value="Chromosome"/>
</dbReference>
<dbReference type="SUPFAM" id="SSF56235">
    <property type="entry name" value="N-terminal nucleophile aminohydrolases (Ntn hydrolases)"/>
    <property type="match status" value="1"/>
</dbReference>
<dbReference type="Pfam" id="PF00733">
    <property type="entry name" value="Asn_synthase"/>
    <property type="match status" value="1"/>
</dbReference>
<keyword evidence="5" id="KW-0067">ATP-binding</keyword>
<keyword evidence="11" id="KW-1185">Reference proteome</keyword>
<dbReference type="RefSeq" id="WP_235120323.1">
    <property type="nucleotide sequence ID" value="NZ_CP090978.1"/>
</dbReference>
<dbReference type="CDD" id="cd00712">
    <property type="entry name" value="AsnB"/>
    <property type="match status" value="1"/>
</dbReference>
<dbReference type="InterPro" id="IPR014729">
    <property type="entry name" value="Rossmann-like_a/b/a_fold"/>
</dbReference>
<dbReference type="InterPro" id="IPR033738">
    <property type="entry name" value="AsnB_N"/>
</dbReference>
<dbReference type="PANTHER" id="PTHR43284">
    <property type="entry name" value="ASPARAGINE SYNTHETASE (GLUTAMINE-HYDROLYZING)"/>
    <property type="match status" value="1"/>
</dbReference>
<dbReference type="Pfam" id="PF13537">
    <property type="entry name" value="GATase_7"/>
    <property type="match status" value="1"/>
</dbReference>
<keyword evidence="6" id="KW-0061">Asparagine biosynthesis</keyword>
<evidence type="ECO:0000259" key="9">
    <source>
        <dbReference type="PROSITE" id="PS51278"/>
    </source>
</evidence>
<comment type="catalytic activity">
    <reaction evidence="8">
        <text>L-aspartate + L-glutamine + ATP + H2O = L-asparagine + L-glutamate + AMP + diphosphate + H(+)</text>
        <dbReference type="Rhea" id="RHEA:12228"/>
        <dbReference type="ChEBI" id="CHEBI:15377"/>
        <dbReference type="ChEBI" id="CHEBI:15378"/>
        <dbReference type="ChEBI" id="CHEBI:29985"/>
        <dbReference type="ChEBI" id="CHEBI:29991"/>
        <dbReference type="ChEBI" id="CHEBI:30616"/>
        <dbReference type="ChEBI" id="CHEBI:33019"/>
        <dbReference type="ChEBI" id="CHEBI:58048"/>
        <dbReference type="ChEBI" id="CHEBI:58359"/>
        <dbReference type="ChEBI" id="CHEBI:456215"/>
        <dbReference type="EC" id="6.3.5.4"/>
    </reaction>
</comment>
<evidence type="ECO:0000256" key="7">
    <source>
        <dbReference type="ARBA" id="ARBA00022962"/>
    </source>
</evidence>
<dbReference type="EC" id="6.3.5.4" evidence="3"/>
<dbReference type="PIRSF" id="PIRSF001589">
    <property type="entry name" value="Asn_synthetase_glu-h"/>
    <property type="match status" value="1"/>
</dbReference>
<proteinExistence type="inferred from homology"/>
<dbReference type="PROSITE" id="PS51278">
    <property type="entry name" value="GATASE_TYPE_2"/>
    <property type="match status" value="1"/>
</dbReference>
<evidence type="ECO:0000256" key="2">
    <source>
        <dbReference type="ARBA" id="ARBA00005752"/>
    </source>
</evidence>
<feature type="domain" description="Glutamine amidotransferase type-2" evidence="9">
    <location>
        <begin position="2"/>
        <end position="219"/>
    </location>
</feature>
<dbReference type="Gene3D" id="3.60.20.10">
    <property type="entry name" value="Glutamine Phosphoribosylpyrophosphate, subunit 1, domain 1"/>
    <property type="match status" value="1"/>
</dbReference>
<gene>
    <name evidence="10" type="ORF">L0M14_01355</name>
</gene>
<keyword evidence="7" id="KW-0315">Glutamine amidotransferase</keyword>